<sequence>MGLLGDFGSALSFTRAWQAAILFVVARLLWNRYGTGLSHVPGPFLQSVTQLVRVYHIWTQRGQEFDLDLHKKYGKVVRVGPQLVSIAAAEDLNTVYGVTSNFYKSSFYDPSTPYDEEGIVPDPFVLKDKEMHSRMKRNASNAYSMTSLIQLEPYIDEIMTRLFSILDQEASNPKKPVDLGDYLHRFAMDAVFMLTFGKTMQFLEKGDENNVLAAFDVIMPYMSTVGQLSWAHKYLAGNPLGAKLILGNMTFEEGLINIANSQVTTLKQDLKQRPADAPCTFVQRLLLNQKAQPESINEREIVTHALGNITAGSDTTSTTMRSIIYYCLKNPETYRKLCEEVRTHCTLPVTFSSAKNLPYLDAAIKEALRIHPPMAIMLGRTVPKGGATVAGYYLPAGTEVGVNAWILHRDPEVFPDPEAWKPERWLTKDVDHLSRMKKHFFAFGAGRHICSGRHISTMEINKFIPSLLLKYDLALAYPDRPWTYASTMLAIQKGLHVVLTKREGGQVYL</sequence>
<evidence type="ECO:0000313" key="8">
    <source>
        <dbReference type="EMBL" id="KAH7224243.1"/>
    </source>
</evidence>
<dbReference type="GO" id="GO:0020037">
    <property type="term" value="F:heme binding"/>
    <property type="evidence" value="ECO:0007669"/>
    <property type="project" value="InterPro"/>
</dbReference>
<proteinExistence type="inferred from homology"/>
<evidence type="ECO:0000256" key="6">
    <source>
        <dbReference type="ARBA" id="ARBA00023033"/>
    </source>
</evidence>
<comment type="caution">
    <text evidence="8">The sequence shown here is derived from an EMBL/GenBank/DDBJ whole genome shotgun (WGS) entry which is preliminary data.</text>
</comment>
<dbReference type="GO" id="GO:0004497">
    <property type="term" value="F:monooxygenase activity"/>
    <property type="evidence" value="ECO:0007669"/>
    <property type="project" value="UniProtKB-KW"/>
</dbReference>
<dbReference type="GO" id="GO:0016705">
    <property type="term" value="F:oxidoreductase activity, acting on paired donors, with incorporation or reduction of molecular oxygen"/>
    <property type="evidence" value="ECO:0007669"/>
    <property type="project" value="InterPro"/>
</dbReference>
<reference evidence="8" key="1">
    <citation type="journal article" date="2021" name="Nat. Commun.">
        <title>Genetic determinants of endophytism in the Arabidopsis root mycobiome.</title>
        <authorList>
            <person name="Mesny F."/>
            <person name="Miyauchi S."/>
            <person name="Thiergart T."/>
            <person name="Pickel B."/>
            <person name="Atanasova L."/>
            <person name="Karlsson M."/>
            <person name="Huettel B."/>
            <person name="Barry K.W."/>
            <person name="Haridas S."/>
            <person name="Chen C."/>
            <person name="Bauer D."/>
            <person name="Andreopoulos W."/>
            <person name="Pangilinan J."/>
            <person name="LaButti K."/>
            <person name="Riley R."/>
            <person name="Lipzen A."/>
            <person name="Clum A."/>
            <person name="Drula E."/>
            <person name="Henrissat B."/>
            <person name="Kohler A."/>
            <person name="Grigoriev I.V."/>
            <person name="Martin F.M."/>
            <person name="Hacquard S."/>
        </authorList>
    </citation>
    <scope>NUCLEOTIDE SEQUENCE</scope>
    <source>
        <strain evidence="8">FSSC 5 MPI-SDFR-AT-0091</strain>
    </source>
</reference>
<dbReference type="OrthoDB" id="3934656at2759"/>
<evidence type="ECO:0000256" key="3">
    <source>
        <dbReference type="ARBA" id="ARBA00022617"/>
    </source>
</evidence>
<dbReference type="PRINTS" id="PR00385">
    <property type="entry name" value="P450"/>
</dbReference>
<dbReference type="Pfam" id="PF00067">
    <property type="entry name" value="p450"/>
    <property type="match status" value="1"/>
</dbReference>
<dbReference type="PANTHER" id="PTHR24305">
    <property type="entry name" value="CYTOCHROME P450"/>
    <property type="match status" value="1"/>
</dbReference>
<dbReference type="InterPro" id="IPR001128">
    <property type="entry name" value="Cyt_P450"/>
</dbReference>
<keyword evidence="5 7" id="KW-0408">Iron</keyword>
<feature type="binding site" description="axial binding residue" evidence="7">
    <location>
        <position position="450"/>
    </location>
    <ligand>
        <name>heme</name>
        <dbReference type="ChEBI" id="CHEBI:30413"/>
    </ligand>
    <ligandPart>
        <name>Fe</name>
        <dbReference type="ChEBI" id="CHEBI:18248"/>
    </ligandPart>
</feature>
<keyword evidence="6" id="KW-0560">Oxidoreductase</keyword>
<comment type="cofactor">
    <cofactor evidence="1 7">
        <name>heme</name>
        <dbReference type="ChEBI" id="CHEBI:30413"/>
    </cofactor>
</comment>
<dbReference type="SUPFAM" id="SSF48264">
    <property type="entry name" value="Cytochrome P450"/>
    <property type="match status" value="1"/>
</dbReference>
<keyword evidence="9" id="KW-1185">Reference proteome</keyword>
<dbReference type="CDD" id="cd11060">
    <property type="entry name" value="CYP57A1-like"/>
    <property type="match status" value="1"/>
</dbReference>
<evidence type="ECO:0000256" key="5">
    <source>
        <dbReference type="ARBA" id="ARBA00023004"/>
    </source>
</evidence>
<evidence type="ECO:0000256" key="2">
    <source>
        <dbReference type="ARBA" id="ARBA00010617"/>
    </source>
</evidence>
<evidence type="ECO:0000313" key="9">
    <source>
        <dbReference type="Proteomes" id="UP000736672"/>
    </source>
</evidence>
<dbReference type="PRINTS" id="PR00465">
    <property type="entry name" value="EP450IV"/>
</dbReference>
<organism evidence="8 9">
    <name type="scientific">Fusarium solani</name>
    <name type="common">Filamentous fungus</name>
    <dbReference type="NCBI Taxonomy" id="169388"/>
    <lineage>
        <taxon>Eukaryota</taxon>
        <taxon>Fungi</taxon>
        <taxon>Dikarya</taxon>
        <taxon>Ascomycota</taxon>
        <taxon>Pezizomycotina</taxon>
        <taxon>Sordariomycetes</taxon>
        <taxon>Hypocreomycetidae</taxon>
        <taxon>Hypocreales</taxon>
        <taxon>Nectriaceae</taxon>
        <taxon>Fusarium</taxon>
        <taxon>Fusarium solani species complex</taxon>
    </lineage>
</organism>
<name>A0A9P9G0U8_FUSSL</name>
<evidence type="ECO:0000256" key="7">
    <source>
        <dbReference type="PIRSR" id="PIRSR602403-1"/>
    </source>
</evidence>
<dbReference type="InterPro" id="IPR050121">
    <property type="entry name" value="Cytochrome_P450_monoxygenase"/>
</dbReference>
<dbReference type="AlphaFoldDB" id="A0A9P9G0U8"/>
<dbReference type="InterPro" id="IPR036396">
    <property type="entry name" value="Cyt_P450_sf"/>
</dbReference>
<keyword evidence="6" id="KW-0503">Monooxygenase</keyword>
<dbReference type="InterPro" id="IPR002403">
    <property type="entry name" value="Cyt_P450_E_grp-IV"/>
</dbReference>
<evidence type="ECO:0000256" key="1">
    <source>
        <dbReference type="ARBA" id="ARBA00001971"/>
    </source>
</evidence>
<dbReference type="Gene3D" id="1.10.630.10">
    <property type="entry name" value="Cytochrome P450"/>
    <property type="match status" value="1"/>
</dbReference>
<keyword evidence="3 7" id="KW-0349">Heme</keyword>
<dbReference type="Proteomes" id="UP000736672">
    <property type="component" value="Unassembled WGS sequence"/>
</dbReference>
<protein>
    <submittedName>
        <fullName evidence="8">Cytochrome P450 oxidoreductase</fullName>
    </submittedName>
</protein>
<gene>
    <name evidence="8" type="ORF">B0J15DRAFT_411541</name>
</gene>
<dbReference type="PANTHER" id="PTHR24305:SF232">
    <property type="entry name" value="P450, PUTATIVE (EUROFUNG)-RELATED"/>
    <property type="match status" value="1"/>
</dbReference>
<accession>A0A9P9G0U8</accession>
<evidence type="ECO:0000256" key="4">
    <source>
        <dbReference type="ARBA" id="ARBA00022723"/>
    </source>
</evidence>
<dbReference type="GO" id="GO:0005506">
    <property type="term" value="F:iron ion binding"/>
    <property type="evidence" value="ECO:0007669"/>
    <property type="project" value="InterPro"/>
</dbReference>
<comment type="similarity">
    <text evidence="2">Belongs to the cytochrome P450 family.</text>
</comment>
<dbReference type="EMBL" id="JAGTJS010000053">
    <property type="protein sequence ID" value="KAH7224243.1"/>
    <property type="molecule type" value="Genomic_DNA"/>
</dbReference>
<keyword evidence="4 7" id="KW-0479">Metal-binding</keyword>